<dbReference type="GO" id="GO:0000155">
    <property type="term" value="F:phosphorelay sensor kinase activity"/>
    <property type="evidence" value="ECO:0007669"/>
    <property type="project" value="InterPro"/>
</dbReference>
<dbReference type="PANTHER" id="PTHR34220">
    <property type="entry name" value="SENSOR HISTIDINE KINASE YPDA"/>
    <property type="match status" value="1"/>
</dbReference>
<dbReference type="InterPro" id="IPR010559">
    <property type="entry name" value="Sig_transdc_His_kin_internal"/>
</dbReference>
<protein>
    <submittedName>
        <fullName evidence="3">Histidine kinase</fullName>
    </submittedName>
</protein>
<gene>
    <name evidence="3" type="ORF">A8C56_03165</name>
</gene>
<keyword evidence="1" id="KW-1133">Transmembrane helix</keyword>
<name>A0A1A9HXK6_9BACT</name>
<dbReference type="GO" id="GO:0016020">
    <property type="term" value="C:membrane"/>
    <property type="evidence" value="ECO:0007669"/>
    <property type="project" value="InterPro"/>
</dbReference>
<proteinExistence type="predicted"/>
<dbReference type="STRING" id="1176587.A8C56_03165"/>
<keyword evidence="4" id="KW-1185">Reference proteome</keyword>
<feature type="transmembrane region" description="Helical" evidence="1">
    <location>
        <begin position="76"/>
        <end position="100"/>
    </location>
</feature>
<keyword evidence="3" id="KW-0418">Kinase</keyword>
<feature type="transmembrane region" description="Helical" evidence="1">
    <location>
        <begin position="42"/>
        <end position="64"/>
    </location>
</feature>
<dbReference type="PANTHER" id="PTHR34220:SF7">
    <property type="entry name" value="SENSOR HISTIDINE KINASE YPDA"/>
    <property type="match status" value="1"/>
</dbReference>
<dbReference type="OrthoDB" id="9792992at2"/>
<dbReference type="InterPro" id="IPR050640">
    <property type="entry name" value="Bact_2-comp_sensor_kinase"/>
</dbReference>
<organism evidence="3 4">
    <name type="scientific">Niabella ginsenosidivorans</name>
    <dbReference type="NCBI Taxonomy" id="1176587"/>
    <lineage>
        <taxon>Bacteria</taxon>
        <taxon>Pseudomonadati</taxon>
        <taxon>Bacteroidota</taxon>
        <taxon>Chitinophagia</taxon>
        <taxon>Chitinophagales</taxon>
        <taxon>Chitinophagaceae</taxon>
        <taxon>Niabella</taxon>
    </lineage>
</organism>
<evidence type="ECO:0000313" key="3">
    <source>
        <dbReference type="EMBL" id="ANH80117.1"/>
    </source>
</evidence>
<evidence type="ECO:0000256" key="1">
    <source>
        <dbReference type="SAM" id="Phobius"/>
    </source>
</evidence>
<keyword evidence="1" id="KW-0812">Transmembrane</keyword>
<sequence length="354" mass="41264">MFRGKKSYWWFQLLGWGGFFLMHLFFAWFYGKLDDTAERSLFFARALSFVSIGIIMTHVMRIFIRKLNLLNHNIGIQVVNFMLLSFITALLCGLVEHQLFDYFSLFTSREIELLKKRGVWLMSFNSTISWCIYMFLWNAVYLIYHYERDYQQQQIDTLQLKAVVRELELKTIKSNINPHFIFNALNSIRALVDENPERAREAITELSNILRSSITMHRTETVMLKNELDIVEDYLALEQVRFEDRLAVRFDIDHTILDKQIPPMMLQTLVENAIKHGIGREVKGGVVSIGASLKNNLIELCVRNTGRLTNNNGHTGFGLNSIRDRLKLLYPGRSGFEIRQLTPEMVEAKIELPA</sequence>
<feature type="domain" description="Signal transduction histidine kinase internal region" evidence="2">
    <location>
        <begin position="168"/>
        <end position="246"/>
    </location>
</feature>
<feature type="transmembrane region" description="Helical" evidence="1">
    <location>
        <begin position="120"/>
        <end position="144"/>
    </location>
</feature>
<keyword evidence="1" id="KW-0472">Membrane</keyword>
<keyword evidence="3" id="KW-0808">Transferase</keyword>
<dbReference type="AlphaFoldDB" id="A0A1A9HXK6"/>
<dbReference type="KEGG" id="nia:A8C56_03165"/>
<accession>A0A1A9HXK6</accession>
<evidence type="ECO:0000313" key="4">
    <source>
        <dbReference type="Proteomes" id="UP000077667"/>
    </source>
</evidence>
<evidence type="ECO:0000259" key="2">
    <source>
        <dbReference type="Pfam" id="PF06580"/>
    </source>
</evidence>
<dbReference type="Proteomes" id="UP000077667">
    <property type="component" value="Chromosome"/>
</dbReference>
<dbReference type="EMBL" id="CP015772">
    <property type="protein sequence ID" value="ANH80117.1"/>
    <property type="molecule type" value="Genomic_DNA"/>
</dbReference>
<dbReference type="Gene3D" id="3.30.565.10">
    <property type="entry name" value="Histidine kinase-like ATPase, C-terminal domain"/>
    <property type="match status" value="1"/>
</dbReference>
<dbReference type="RefSeq" id="WP_067751962.1">
    <property type="nucleotide sequence ID" value="NZ_CP015772.1"/>
</dbReference>
<reference evidence="3 4" key="1">
    <citation type="submission" date="2016-05" db="EMBL/GenBank/DDBJ databases">
        <title>Niabella ginsenosidivorans BS26 whole genome sequencing.</title>
        <authorList>
            <person name="Im W.T."/>
            <person name="Siddiqi M.Z."/>
        </authorList>
    </citation>
    <scope>NUCLEOTIDE SEQUENCE [LARGE SCALE GENOMIC DNA]</scope>
    <source>
        <strain evidence="3 4">BS26</strain>
    </source>
</reference>
<dbReference type="SUPFAM" id="SSF55874">
    <property type="entry name" value="ATPase domain of HSP90 chaperone/DNA topoisomerase II/histidine kinase"/>
    <property type="match status" value="1"/>
</dbReference>
<dbReference type="Pfam" id="PF06580">
    <property type="entry name" value="His_kinase"/>
    <property type="match status" value="1"/>
</dbReference>
<feature type="transmembrane region" description="Helical" evidence="1">
    <location>
        <begin position="7"/>
        <end position="30"/>
    </location>
</feature>
<dbReference type="InterPro" id="IPR036890">
    <property type="entry name" value="HATPase_C_sf"/>
</dbReference>